<feature type="region of interest" description="Disordered" evidence="1">
    <location>
        <begin position="258"/>
        <end position="277"/>
    </location>
</feature>
<sequence length="628" mass="68161">MMRPFATALRQSADQKSQEDDLSDDNGSSLSPLLADSNSHNSTSLTAADTTTLPSQEETFSLRVKLNDGHSQDYTLDNVNAKLGTVGMLKERILGCYFGEESGANSGSVGGGGLRELGSLLDTSSNNHPSFHASKNRYLRLIVRGRMMAPDSSTLEKFSITKNDVIHAVLAKEGVRGGQQARMLRRLNAGNTVSGRSNYYGGSGGDGENNSSAVVGGGALRQFTTAATSTLTPPLSDNSLTNRLMRRIGIDANGVVISQSQDDDDSEDDEDFDDVHGELDEEMGGQHHQQQRHHEDRSGSRRRIRERRGFDRLRATGMSRDEVNTIRLYFARSVDRYIQRRRVMIRASQMIRNRRNGRSVNADVATDGEGATRSTSGDEHHLSALTSSRQRSETGESANSLLDDGEGGSGANVVESEHGADVLTANAGNAGEDDTANNENNTPAVEGEEILLDRRRMEDEWMSTQGPYSEFRMNLNTSNPLLLAAISGGNTPTNNNANTAGRSFASGLFFRRGGTLSNNPTGMTLDGEEEDEEDLMFGGTIGPNGTFVRTTNPNGPFHPYSMGPVPSAGTEKDFLWGFILGFFVGFIMLFWVWMPTVPHKQKIGIISGISFQLGLNLLRKSGQEGVAM</sequence>
<feature type="transmembrane region" description="Helical" evidence="2">
    <location>
        <begin position="574"/>
        <end position="593"/>
    </location>
</feature>
<keyword evidence="5" id="KW-1185">Reference proteome</keyword>
<name>B8LDS4_THAPS</name>
<gene>
    <name evidence="4" type="ORF">THAPSDRAFT_25540</name>
</gene>
<dbReference type="Proteomes" id="UP000001449">
    <property type="component" value="Unassembled WGS sequence"/>
</dbReference>
<evidence type="ECO:0000259" key="3">
    <source>
        <dbReference type="Pfam" id="PF13373"/>
    </source>
</evidence>
<dbReference type="InterPro" id="IPR025390">
    <property type="entry name" value="Dsc3_C"/>
</dbReference>
<keyword evidence="2" id="KW-0812">Transmembrane</keyword>
<feature type="compositionally biased region" description="Low complexity" evidence="1">
    <location>
        <begin position="42"/>
        <end position="53"/>
    </location>
</feature>
<dbReference type="InParanoid" id="B8LDS4"/>
<dbReference type="HOGENOM" id="CLU_435834_0_0_1"/>
<reference evidence="4 5" key="2">
    <citation type="journal article" date="2008" name="Nature">
        <title>The Phaeodactylum genome reveals the evolutionary history of diatom genomes.</title>
        <authorList>
            <person name="Bowler C."/>
            <person name="Allen A.E."/>
            <person name="Badger J.H."/>
            <person name="Grimwood J."/>
            <person name="Jabbari K."/>
            <person name="Kuo A."/>
            <person name="Maheswari U."/>
            <person name="Martens C."/>
            <person name="Maumus F."/>
            <person name="Otillar R.P."/>
            <person name="Rayko E."/>
            <person name="Salamov A."/>
            <person name="Vandepoele K."/>
            <person name="Beszteri B."/>
            <person name="Gruber A."/>
            <person name="Heijde M."/>
            <person name="Katinka M."/>
            <person name="Mock T."/>
            <person name="Valentin K."/>
            <person name="Verret F."/>
            <person name="Berges J.A."/>
            <person name="Brownlee C."/>
            <person name="Cadoret J.P."/>
            <person name="Chiovitti A."/>
            <person name="Choi C.J."/>
            <person name="Coesel S."/>
            <person name="De Martino A."/>
            <person name="Detter J.C."/>
            <person name="Durkin C."/>
            <person name="Falciatore A."/>
            <person name="Fournet J."/>
            <person name="Haruta M."/>
            <person name="Huysman M.J."/>
            <person name="Jenkins B.D."/>
            <person name="Jiroutova K."/>
            <person name="Jorgensen R.E."/>
            <person name="Joubert Y."/>
            <person name="Kaplan A."/>
            <person name="Kroger N."/>
            <person name="Kroth P.G."/>
            <person name="La Roche J."/>
            <person name="Lindquist E."/>
            <person name="Lommer M."/>
            <person name="Martin-Jezequel V."/>
            <person name="Lopez P.J."/>
            <person name="Lucas S."/>
            <person name="Mangogna M."/>
            <person name="McGinnis K."/>
            <person name="Medlin L.K."/>
            <person name="Montsant A."/>
            <person name="Oudot-Le Secq M.P."/>
            <person name="Napoli C."/>
            <person name="Obornik M."/>
            <person name="Parker M.S."/>
            <person name="Petit J.L."/>
            <person name="Porcel B.M."/>
            <person name="Poulsen N."/>
            <person name="Robison M."/>
            <person name="Rychlewski L."/>
            <person name="Rynearson T.A."/>
            <person name="Schmutz J."/>
            <person name="Shapiro H."/>
            <person name="Siaut M."/>
            <person name="Stanley M."/>
            <person name="Sussman M.R."/>
            <person name="Taylor A.R."/>
            <person name="Vardi A."/>
            <person name="von Dassow P."/>
            <person name="Vyverman W."/>
            <person name="Willis A."/>
            <person name="Wyrwicz L.S."/>
            <person name="Rokhsar D.S."/>
            <person name="Weissenbach J."/>
            <person name="Armbrust E.V."/>
            <person name="Green B.R."/>
            <person name="Van de Peer Y."/>
            <person name="Grigoriev I.V."/>
        </authorList>
    </citation>
    <scope>NUCLEOTIDE SEQUENCE [LARGE SCALE GENOMIC DNA]</scope>
    <source>
        <strain evidence="4 5">CCMP1335</strain>
    </source>
</reference>
<evidence type="ECO:0000313" key="4">
    <source>
        <dbReference type="EMBL" id="EED86532.1"/>
    </source>
</evidence>
<feature type="compositionally biased region" description="Low complexity" evidence="1">
    <location>
        <begin position="25"/>
        <end position="34"/>
    </location>
</feature>
<dbReference type="RefSeq" id="XP_002297207.1">
    <property type="nucleotide sequence ID" value="XM_002297171.1"/>
</dbReference>
<dbReference type="InterPro" id="IPR045226">
    <property type="entry name" value="Dsc3"/>
</dbReference>
<keyword evidence="2" id="KW-1133">Transmembrane helix</keyword>
<dbReference type="AlphaFoldDB" id="B8LDS4"/>
<keyword evidence="2" id="KW-0472">Membrane</keyword>
<dbReference type="Pfam" id="PF13373">
    <property type="entry name" value="Dsc3_C"/>
    <property type="match status" value="1"/>
</dbReference>
<dbReference type="PANTHER" id="PTHR28049:SF1">
    <property type="entry name" value="DSC E3 UBIQUITIN LIGASE COMPLEX SUBUNIT 3"/>
    <property type="match status" value="1"/>
</dbReference>
<dbReference type="eggNOG" id="ENOG502TABJ">
    <property type="taxonomic scope" value="Eukaryota"/>
</dbReference>
<evidence type="ECO:0000256" key="1">
    <source>
        <dbReference type="SAM" id="MobiDB-lite"/>
    </source>
</evidence>
<dbReference type="GO" id="GO:0044695">
    <property type="term" value="C:Dsc E3 ubiquitin ligase complex"/>
    <property type="evidence" value="ECO:0007669"/>
    <property type="project" value="InterPro"/>
</dbReference>
<organism evidence="4 5">
    <name type="scientific">Thalassiosira pseudonana</name>
    <name type="common">Marine diatom</name>
    <name type="synonym">Cyclotella nana</name>
    <dbReference type="NCBI Taxonomy" id="35128"/>
    <lineage>
        <taxon>Eukaryota</taxon>
        <taxon>Sar</taxon>
        <taxon>Stramenopiles</taxon>
        <taxon>Ochrophyta</taxon>
        <taxon>Bacillariophyta</taxon>
        <taxon>Coscinodiscophyceae</taxon>
        <taxon>Thalassiosirophycidae</taxon>
        <taxon>Thalassiosirales</taxon>
        <taxon>Thalassiosiraceae</taxon>
        <taxon>Thalassiosira</taxon>
    </lineage>
</organism>
<protein>
    <recommendedName>
        <fullName evidence="3">DSC E3 ubiquitin ligase complex subunit 3 C-terminal domain-containing protein</fullName>
    </recommendedName>
</protein>
<feature type="compositionally biased region" description="Polar residues" evidence="1">
    <location>
        <begin position="384"/>
        <end position="400"/>
    </location>
</feature>
<dbReference type="GeneID" id="7451835"/>
<feature type="compositionally biased region" description="Acidic residues" evidence="1">
    <location>
        <begin position="261"/>
        <end position="277"/>
    </location>
</feature>
<evidence type="ECO:0000313" key="5">
    <source>
        <dbReference type="Proteomes" id="UP000001449"/>
    </source>
</evidence>
<accession>B8LDS4</accession>
<proteinExistence type="predicted"/>
<dbReference type="EMBL" id="DS999421">
    <property type="protein sequence ID" value="EED86532.1"/>
    <property type="molecule type" value="Genomic_DNA"/>
</dbReference>
<reference evidence="4 5" key="1">
    <citation type="journal article" date="2004" name="Science">
        <title>The genome of the diatom Thalassiosira pseudonana: ecology, evolution, and metabolism.</title>
        <authorList>
            <person name="Armbrust E.V."/>
            <person name="Berges J.A."/>
            <person name="Bowler C."/>
            <person name="Green B.R."/>
            <person name="Martinez D."/>
            <person name="Putnam N.H."/>
            <person name="Zhou S."/>
            <person name="Allen A.E."/>
            <person name="Apt K.E."/>
            <person name="Bechner M."/>
            <person name="Brzezinski M.A."/>
            <person name="Chaal B.K."/>
            <person name="Chiovitti A."/>
            <person name="Davis A.K."/>
            <person name="Demarest M.S."/>
            <person name="Detter J.C."/>
            <person name="Glavina T."/>
            <person name="Goodstein D."/>
            <person name="Hadi M.Z."/>
            <person name="Hellsten U."/>
            <person name="Hildebrand M."/>
            <person name="Jenkins B.D."/>
            <person name="Jurka J."/>
            <person name="Kapitonov V.V."/>
            <person name="Kroger N."/>
            <person name="Lau W.W."/>
            <person name="Lane T.W."/>
            <person name="Larimer F.W."/>
            <person name="Lippmeier J.C."/>
            <person name="Lucas S."/>
            <person name="Medina M."/>
            <person name="Montsant A."/>
            <person name="Obornik M."/>
            <person name="Parker M.S."/>
            <person name="Palenik B."/>
            <person name="Pazour G.J."/>
            <person name="Richardson P.M."/>
            <person name="Rynearson T.A."/>
            <person name="Saito M.A."/>
            <person name="Schwartz D.C."/>
            <person name="Thamatrakoln K."/>
            <person name="Valentin K."/>
            <person name="Vardi A."/>
            <person name="Wilkerson F.P."/>
            <person name="Rokhsar D.S."/>
        </authorList>
    </citation>
    <scope>NUCLEOTIDE SEQUENCE [LARGE SCALE GENOMIC DNA]</scope>
    <source>
        <strain evidence="4 5">CCMP1335</strain>
    </source>
</reference>
<dbReference type="PaxDb" id="35128-Thaps25540"/>
<feature type="region of interest" description="Disordered" evidence="1">
    <location>
        <begin position="1"/>
        <end position="56"/>
    </location>
</feature>
<feature type="region of interest" description="Disordered" evidence="1">
    <location>
        <begin position="282"/>
        <end position="310"/>
    </location>
</feature>
<feature type="domain" description="DSC E3 ubiquitin ligase complex subunit 3 C-terminal" evidence="3">
    <location>
        <begin position="443"/>
        <end position="619"/>
    </location>
</feature>
<dbReference type="PANTHER" id="PTHR28049">
    <property type="entry name" value="TRANSMEMBRANE PROTEIN YOR223W"/>
    <property type="match status" value="1"/>
</dbReference>
<dbReference type="KEGG" id="tps:THAPSDRAFT_25540"/>
<feature type="region of interest" description="Disordered" evidence="1">
    <location>
        <begin position="425"/>
        <end position="448"/>
    </location>
</feature>
<feature type="region of interest" description="Disordered" evidence="1">
    <location>
        <begin position="357"/>
        <end position="413"/>
    </location>
</feature>
<evidence type="ECO:0000256" key="2">
    <source>
        <dbReference type="SAM" id="Phobius"/>
    </source>
</evidence>